<feature type="region of interest" description="Disordered" evidence="1">
    <location>
        <begin position="23"/>
        <end position="42"/>
    </location>
</feature>
<proteinExistence type="predicted"/>
<gene>
    <name evidence="2" type="ORF">QQS21_005307</name>
</gene>
<dbReference type="EMBL" id="JASWJB010000087">
    <property type="protein sequence ID" value="KAK2599924.1"/>
    <property type="molecule type" value="Genomic_DNA"/>
</dbReference>
<organism evidence="2 3">
    <name type="scientific">Conoideocrella luteorostrata</name>
    <dbReference type="NCBI Taxonomy" id="1105319"/>
    <lineage>
        <taxon>Eukaryota</taxon>
        <taxon>Fungi</taxon>
        <taxon>Dikarya</taxon>
        <taxon>Ascomycota</taxon>
        <taxon>Pezizomycotina</taxon>
        <taxon>Sordariomycetes</taxon>
        <taxon>Hypocreomycetidae</taxon>
        <taxon>Hypocreales</taxon>
        <taxon>Clavicipitaceae</taxon>
        <taxon>Conoideocrella</taxon>
    </lineage>
</organism>
<evidence type="ECO:0000313" key="3">
    <source>
        <dbReference type="Proteomes" id="UP001251528"/>
    </source>
</evidence>
<dbReference type="AlphaFoldDB" id="A0AAJ0FUK0"/>
<accession>A0AAJ0FUK0</accession>
<evidence type="ECO:0000313" key="2">
    <source>
        <dbReference type="EMBL" id="KAK2599924.1"/>
    </source>
</evidence>
<evidence type="ECO:0000256" key="1">
    <source>
        <dbReference type="SAM" id="MobiDB-lite"/>
    </source>
</evidence>
<name>A0AAJ0FUK0_9HYPO</name>
<feature type="region of interest" description="Disordered" evidence="1">
    <location>
        <begin position="78"/>
        <end position="100"/>
    </location>
</feature>
<dbReference type="Proteomes" id="UP001251528">
    <property type="component" value="Unassembled WGS sequence"/>
</dbReference>
<comment type="caution">
    <text evidence="2">The sequence shown here is derived from an EMBL/GenBank/DDBJ whole genome shotgun (WGS) entry which is preliminary data.</text>
</comment>
<protein>
    <submittedName>
        <fullName evidence="2">Uncharacterized protein</fullName>
    </submittedName>
</protein>
<keyword evidence="3" id="KW-1185">Reference proteome</keyword>
<sequence length="100" mass="10695">MPNSTPSPLLETYLRSDNLADRLLQGGGSSEKTSTTPTATNESILKNHVPKVDDEWEKVEKPVNEGEVKAVLDETWEDLGAAKSGQHQGGTTSGSSGRKT</sequence>
<feature type="compositionally biased region" description="Polar residues" evidence="1">
    <location>
        <begin position="30"/>
        <end position="42"/>
    </location>
</feature>
<reference evidence="2" key="1">
    <citation type="submission" date="2023-06" db="EMBL/GenBank/DDBJ databases">
        <title>Conoideocrella luteorostrata (Hypocreales: Clavicipitaceae), a potential biocontrol fungus for elongate hemlock scale in United States Christmas tree production areas.</title>
        <authorList>
            <person name="Barrett H."/>
            <person name="Lovett B."/>
            <person name="Macias A.M."/>
            <person name="Stajich J.E."/>
            <person name="Kasson M.T."/>
        </authorList>
    </citation>
    <scope>NUCLEOTIDE SEQUENCE</scope>
    <source>
        <strain evidence="2">ARSEF 14590</strain>
    </source>
</reference>